<dbReference type="EMBL" id="QJJK01000013">
    <property type="protein sequence ID" value="PXW53631.1"/>
    <property type="molecule type" value="Genomic_DNA"/>
</dbReference>
<keyword evidence="3" id="KW-0238">DNA-binding</keyword>
<dbReference type="Gene3D" id="1.10.10.10">
    <property type="entry name" value="Winged helix-like DNA-binding domain superfamily/Winged helix DNA-binding domain"/>
    <property type="match status" value="1"/>
</dbReference>
<evidence type="ECO:0000256" key="1">
    <source>
        <dbReference type="ARBA" id="ARBA00009437"/>
    </source>
</evidence>
<accession>A0A2V3TWT0</accession>
<sequence length="301" mass="32962">MNLRQIEIFQAVMRTGSITAGAELLNLSQPAVSRQIERLEKVSRIKLFHRVGRGLQPTPEGVAFYEEVKRAFVGLENLRHFADNITNFNTGHLRIASLPALGFGFLPRVITSFSELYPNVEVSLQVRSSGFVRGITSTQEFDLGFLPGPPNDLNHHAEHFAGVDCVCILPAGHPLAAKTEIVPADIAGLPFIRLVKDDVTRQQVDHILENAGFTLKQHIETQFAATVCSFVISGAGVSVLSPFAAADFAGHGLVMRRFRPLVRASYAMVMPVLRPPSAVTRKFIAVLAEARNKALAQFEAI</sequence>
<dbReference type="Pfam" id="PF00126">
    <property type="entry name" value="HTH_1"/>
    <property type="match status" value="1"/>
</dbReference>
<dbReference type="Pfam" id="PF03466">
    <property type="entry name" value="LysR_substrate"/>
    <property type="match status" value="1"/>
</dbReference>
<dbReference type="CDD" id="cd08415">
    <property type="entry name" value="PBP2_LysR_opines_like"/>
    <property type="match status" value="1"/>
</dbReference>
<reference evidence="6 7" key="1">
    <citation type="submission" date="2018-05" db="EMBL/GenBank/DDBJ databases">
        <title>Genomic Encyclopedia of Type Strains, Phase IV (KMG-IV): sequencing the most valuable type-strain genomes for metagenomic binning, comparative biology and taxonomic classification.</title>
        <authorList>
            <person name="Goeker M."/>
        </authorList>
    </citation>
    <scope>NUCLEOTIDE SEQUENCE [LARGE SCALE GENOMIC DNA]</scope>
    <source>
        <strain evidence="6 7">DSM 6462</strain>
    </source>
</reference>
<comment type="caution">
    <text evidence="6">The sequence shown here is derived from an EMBL/GenBank/DDBJ whole genome shotgun (WGS) entry which is preliminary data.</text>
</comment>
<keyword evidence="4" id="KW-0804">Transcription</keyword>
<dbReference type="OrthoDB" id="7260751at2"/>
<dbReference type="RefSeq" id="WP_110377591.1">
    <property type="nucleotide sequence ID" value="NZ_JAHBRY010000001.1"/>
</dbReference>
<evidence type="ECO:0000313" key="7">
    <source>
        <dbReference type="Proteomes" id="UP000248021"/>
    </source>
</evidence>
<dbReference type="PRINTS" id="PR00039">
    <property type="entry name" value="HTHLYSR"/>
</dbReference>
<organism evidence="6 7">
    <name type="scientific">Chelatococcus asaccharovorans</name>
    <dbReference type="NCBI Taxonomy" id="28210"/>
    <lineage>
        <taxon>Bacteria</taxon>
        <taxon>Pseudomonadati</taxon>
        <taxon>Pseudomonadota</taxon>
        <taxon>Alphaproteobacteria</taxon>
        <taxon>Hyphomicrobiales</taxon>
        <taxon>Chelatococcaceae</taxon>
        <taxon>Chelatococcus</taxon>
    </lineage>
</organism>
<evidence type="ECO:0000256" key="4">
    <source>
        <dbReference type="ARBA" id="ARBA00023163"/>
    </source>
</evidence>
<dbReference type="AlphaFoldDB" id="A0A2V3TWT0"/>
<dbReference type="PROSITE" id="PS50931">
    <property type="entry name" value="HTH_LYSR"/>
    <property type="match status" value="1"/>
</dbReference>
<evidence type="ECO:0000259" key="5">
    <source>
        <dbReference type="PROSITE" id="PS50931"/>
    </source>
</evidence>
<dbReference type="SUPFAM" id="SSF53850">
    <property type="entry name" value="Periplasmic binding protein-like II"/>
    <property type="match status" value="1"/>
</dbReference>
<keyword evidence="7" id="KW-1185">Reference proteome</keyword>
<dbReference type="Gene3D" id="3.40.190.290">
    <property type="match status" value="1"/>
</dbReference>
<name>A0A2V3TWT0_9HYPH</name>
<dbReference type="SUPFAM" id="SSF46785">
    <property type="entry name" value="Winged helix' DNA-binding domain"/>
    <property type="match status" value="1"/>
</dbReference>
<protein>
    <submittedName>
        <fullName evidence="6">LysR family transcriptional regulator</fullName>
    </submittedName>
</protein>
<dbReference type="GO" id="GO:0003700">
    <property type="term" value="F:DNA-binding transcription factor activity"/>
    <property type="evidence" value="ECO:0007669"/>
    <property type="project" value="InterPro"/>
</dbReference>
<dbReference type="InterPro" id="IPR036388">
    <property type="entry name" value="WH-like_DNA-bd_sf"/>
</dbReference>
<keyword evidence="2" id="KW-0805">Transcription regulation</keyword>
<proteinExistence type="inferred from homology"/>
<dbReference type="InterPro" id="IPR037424">
    <property type="entry name" value="NocR_PBP2"/>
</dbReference>
<evidence type="ECO:0000256" key="2">
    <source>
        <dbReference type="ARBA" id="ARBA00023015"/>
    </source>
</evidence>
<dbReference type="GO" id="GO:0010628">
    <property type="term" value="P:positive regulation of gene expression"/>
    <property type="evidence" value="ECO:0007669"/>
    <property type="project" value="TreeGrafter"/>
</dbReference>
<dbReference type="GO" id="GO:0043565">
    <property type="term" value="F:sequence-specific DNA binding"/>
    <property type="evidence" value="ECO:0007669"/>
    <property type="project" value="TreeGrafter"/>
</dbReference>
<dbReference type="InterPro" id="IPR005119">
    <property type="entry name" value="LysR_subst-bd"/>
</dbReference>
<evidence type="ECO:0000313" key="6">
    <source>
        <dbReference type="EMBL" id="PXW53631.1"/>
    </source>
</evidence>
<dbReference type="FunFam" id="1.10.10.10:FF:000001">
    <property type="entry name" value="LysR family transcriptional regulator"/>
    <property type="match status" value="1"/>
</dbReference>
<dbReference type="InterPro" id="IPR036390">
    <property type="entry name" value="WH_DNA-bd_sf"/>
</dbReference>
<feature type="domain" description="HTH lysR-type" evidence="5">
    <location>
        <begin position="1"/>
        <end position="58"/>
    </location>
</feature>
<dbReference type="PANTHER" id="PTHR30427:SF1">
    <property type="entry name" value="TRANSCRIPTIONAL ACTIVATOR PROTEIN LYSR"/>
    <property type="match status" value="1"/>
</dbReference>
<dbReference type="Proteomes" id="UP000248021">
    <property type="component" value="Unassembled WGS sequence"/>
</dbReference>
<dbReference type="PANTHER" id="PTHR30427">
    <property type="entry name" value="TRANSCRIPTIONAL ACTIVATOR PROTEIN LYSR"/>
    <property type="match status" value="1"/>
</dbReference>
<gene>
    <name evidence="6" type="ORF">C7450_113119</name>
</gene>
<comment type="similarity">
    <text evidence="1">Belongs to the LysR transcriptional regulatory family.</text>
</comment>
<evidence type="ECO:0000256" key="3">
    <source>
        <dbReference type="ARBA" id="ARBA00023125"/>
    </source>
</evidence>
<dbReference type="InterPro" id="IPR000847">
    <property type="entry name" value="LysR_HTH_N"/>
</dbReference>